<dbReference type="PANTHER" id="PTHR37066">
    <property type="entry name" value="HELICASE-ASSOCIATED"/>
    <property type="match status" value="1"/>
</dbReference>
<organism evidence="2 3">
    <name type="scientific">Aphanomyces invadans</name>
    <dbReference type="NCBI Taxonomy" id="157072"/>
    <lineage>
        <taxon>Eukaryota</taxon>
        <taxon>Sar</taxon>
        <taxon>Stramenopiles</taxon>
        <taxon>Oomycota</taxon>
        <taxon>Saprolegniomycetes</taxon>
        <taxon>Saprolegniales</taxon>
        <taxon>Verrucalvaceae</taxon>
        <taxon>Aphanomyces</taxon>
    </lineage>
</organism>
<name>A0A418BB19_9STRA</name>
<dbReference type="InterPro" id="IPR005114">
    <property type="entry name" value="Helicase_assoc"/>
</dbReference>
<sequence>MQTEVEAICRKFLDSAHVARQLQSDRSDFTQFPKVYTIPNEAPWPDYLQGETLFSANLRFLYKMDKIDQAMLDEFDELKFVWDPVEHQHAMSVLALKTYRALNGHVRVPGLFVVPDKSPLWAKDLWNMPLGVVVKTYRSSWTSWPESTRAALEETGLSPTEAVWPEESQLAAFKWFKQIYGHVDISGDFVVPSQDAAWPQALWGLPLGLLAFDLQANPRRLKPEQYSELRDLGVVFEGVDRATWDERVQALIIYWKIYGDFLVPSRFKVPRNDVRWPDSMWDLGLGGIVSRLRRDAHIVPADRFKQLKDMGFVWNMDEYSWGVKIKALQTYKALHGDLRVPQVFNIPTHDSRWPKETRGFKLGRAIDRLREHHKHMPPERVAQLSNMGFVWRCRRKRQQKPKNPASHHATFLEV</sequence>
<evidence type="ECO:0000313" key="3">
    <source>
        <dbReference type="Proteomes" id="UP000285060"/>
    </source>
</evidence>
<dbReference type="VEuPathDB" id="FungiDB:H310_00476"/>
<keyword evidence="3" id="KW-1185">Reference proteome</keyword>
<evidence type="ECO:0000313" key="2">
    <source>
        <dbReference type="EMBL" id="RHY35421.1"/>
    </source>
</evidence>
<reference evidence="2 3" key="1">
    <citation type="submission" date="2018-08" db="EMBL/GenBank/DDBJ databases">
        <title>Aphanomyces genome sequencing and annotation.</title>
        <authorList>
            <person name="Minardi D."/>
            <person name="Oidtmann B."/>
            <person name="Van Der Giezen M."/>
            <person name="Studholme D.J."/>
        </authorList>
    </citation>
    <scope>NUCLEOTIDE SEQUENCE [LARGE SCALE GENOMIC DNA]</scope>
    <source>
        <strain evidence="2 3">NJM0002</strain>
    </source>
</reference>
<evidence type="ECO:0000259" key="1">
    <source>
        <dbReference type="Pfam" id="PF03457"/>
    </source>
</evidence>
<comment type="caution">
    <text evidence="2">The sequence shown here is derived from an EMBL/GenBank/DDBJ whole genome shotgun (WGS) entry which is preliminary data.</text>
</comment>
<feature type="domain" description="Helicase-associated" evidence="1">
    <location>
        <begin position="318"/>
        <end position="389"/>
    </location>
</feature>
<proteinExistence type="predicted"/>
<dbReference type="AlphaFoldDB" id="A0A418BB19"/>
<dbReference type="PANTHER" id="PTHR37066:SF1">
    <property type="entry name" value="LNS2_PITP DOMAIN-CONTAINING PROTEIN"/>
    <property type="match status" value="1"/>
</dbReference>
<protein>
    <recommendedName>
        <fullName evidence="1">Helicase-associated domain-containing protein</fullName>
    </recommendedName>
</protein>
<gene>
    <name evidence="2" type="ORF">DYB32_000115</name>
</gene>
<dbReference type="Pfam" id="PF03457">
    <property type="entry name" value="HA"/>
    <property type="match status" value="1"/>
</dbReference>
<dbReference type="EMBL" id="QUSY01000002">
    <property type="protein sequence ID" value="RHY35421.1"/>
    <property type="molecule type" value="Genomic_DNA"/>
</dbReference>
<accession>A0A418BB19</accession>
<dbReference type="Proteomes" id="UP000285060">
    <property type="component" value="Unassembled WGS sequence"/>
</dbReference>